<dbReference type="SUPFAM" id="SSF51735">
    <property type="entry name" value="NAD(P)-binding Rossmann-fold domains"/>
    <property type="match status" value="1"/>
</dbReference>
<keyword evidence="2" id="KW-1185">Reference proteome</keyword>
<dbReference type="OrthoDB" id="9798632at2"/>
<dbReference type="InterPro" id="IPR036291">
    <property type="entry name" value="NAD(P)-bd_dom_sf"/>
</dbReference>
<dbReference type="STRING" id="1217721.HY57_08955"/>
<dbReference type="PATRIC" id="fig|1217721.7.peg.1855"/>
<dbReference type="HOGENOM" id="CLU_071330_2_0_6"/>
<sequence>MNAAPRHVLLAGATGLTGQKLLGLLLADDGVAHVLAPTRRPLPAHPKLENPVGMVSHLVAQLHGRVDTVFCCLGTTIRQAGSREAFRMVDYDLPVSLGRHARALGATHYLVISALGADPSSRLFYNRTKGELELALQKQDWPRLSIVRPSLLLGARHKPRMGEVLAAPFSRILPGRWRGIEAGTVARAMWRLAEAPGSGLRIVESDELQQLGD</sequence>
<reference evidence="1 2" key="1">
    <citation type="submission" date="2014-07" db="EMBL/GenBank/DDBJ databases">
        <title>Complete Genome Sequence of Dyella japonica Strain A8 Isolated from Malaysian Tropical Soil.</title>
        <authorList>
            <person name="Hui R.K.H."/>
            <person name="Chen J.-W."/>
            <person name="Chan K.-G."/>
            <person name="Leung F.C.C."/>
        </authorList>
    </citation>
    <scope>NUCLEOTIDE SEQUENCE [LARGE SCALE GENOMIC DNA]</scope>
    <source>
        <strain evidence="1 2">A8</strain>
    </source>
</reference>
<organism evidence="1 2">
    <name type="scientific">Dyella japonica A8</name>
    <dbReference type="NCBI Taxonomy" id="1217721"/>
    <lineage>
        <taxon>Bacteria</taxon>
        <taxon>Pseudomonadati</taxon>
        <taxon>Pseudomonadota</taxon>
        <taxon>Gammaproteobacteria</taxon>
        <taxon>Lysobacterales</taxon>
        <taxon>Rhodanobacteraceae</taxon>
        <taxon>Dyella</taxon>
    </lineage>
</organism>
<dbReference type="PANTHER" id="PTHR14097:SF7">
    <property type="entry name" value="OXIDOREDUCTASE HTATIP2"/>
    <property type="match status" value="1"/>
</dbReference>
<dbReference type="EMBL" id="CP008884">
    <property type="protein sequence ID" value="AIF47391.1"/>
    <property type="molecule type" value="Genomic_DNA"/>
</dbReference>
<dbReference type="Proteomes" id="UP000027987">
    <property type="component" value="Chromosome"/>
</dbReference>
<evidence type="ECO:0000313" key="1">
    <source>
        <dbReference type="EMBL" id="AIF47391.1"/>
    </source>
</evidence>
<name>A0A075JZ72_9GAMM</name>
<gene>
    <name evidence="1" type="ORF">HY57_08955</name>
</gene>
<dbReference type="KEGG" id="dja:HY57_08955"/>
<dbReference type="Gene3D" id="3.40.50.720">
    <property type="entry name" value="NAD(P)-binding Rossmann-like Domain"/>
    <property type="match status" value="1"/>
</dbReference>
<dbReference type="PANTHER" id="PTHR14097">
    <property type="entry name" value="OXIDOREDUCTASE HTATIP2"/>
    <property type="match status" value="1"/>
</dbReference>
<dbReference type="AlphaFoldDB" id="A0A075JZ72"/>
<accession>A0A075JZ72</accession>
<proteinExistence type="predicted"/>
<dbReference type="RefSeq" id="WP_019465785.1">
    <property type="nucleotide sequence ID" value="NZ_ALOY01000163.1"/>
</dbReference>
<protein>
    <submittedName>
        <fullName evidence="1">Nucleoside-diphosphate sugar epimerase</fullName>
    </submittedName>
</protein>
<evidence type="ECO:0000313" key="2">
    <source>
        <dbReference type="Proteomes" id="UP000027987"/>
    </source>
</evidence>